<name>A0A9D1X6X3_9BACT</name>
<proteinExistence type="predicted"/>
<protein>
    <submittedName>
        <fullName evidence="1">Tetratricopeptide repeat protein</fullName>
    </submittedName>
</protein>
<dbReference type="EMBL" id="DXEL01000027">
    <property type="protein sequence ID" value="HIX74019.1"/>
    <property type="molecule type" value="Genomic_DNA"/>
</dbReference>
<gene>
    <name evidence="1" type="ORF">H9977_03120</name>
</gene>
<dbReference type="Pfam" id="PF19867">
    <property type="entry name" value="DUF6340"/>
    <property type="match status" value="1"/>
</dbReference>
<organism evidence="1 2">
    <name type="scientific">Candidatus Parabacteroides intestinipullorum</name>
    <dbReference type="NCBI Taxonomy" id="2838723"/>
    <lineage>
        <taxon>Bacteria</taxon>
        <taxon>Pseudomonadati</taxon>
        <taxon>Bacteroidota</taxon>
        <taxon>Bacteroidia</taxon>
        <taxon>Bacteroidales</taxon>
        <taxon>Tannerellaceae</taxon>
        <taxon>Parabacteroides</taxon>
    </lineage>
</organism>
<dbReference type="InterPro" id="IPR045921">
    <property type="entry name" value="DUF6340"/>
</dbReference>
<accession>A0A9D1X6X3</accession>
<dbReference type="AlphaFoldDB" id="A0A9D1X6X3"/>
<dbReference type="Proteomes" id="UP000886740">
    <property type="component" value="Unassembled WGS sequence"/>
</dbReference>
<reference evidence="1" key="1">
    <citation type="journal article" date="2021" name="PeerJ">
        <title>Extensive microbial diversity within the chicken gut microbiome revealed by metagenomics and culture.</title>
        <authorList>
            <person name="Gilroy R."/>
            <person name="Ravi A."/>
            <person name="Getino M."/>
            <person name="Pursley I."/>
            <person name="Horton D.L."/>
            <person name="Alikhan N.F."/>
            <person name="Baker D."/>
            <person name="Gharbi K."/>
            <person name="Hall N."/>
            <person name="Watson M."/>
            <person name="Adriaenssens E.M."/>
            <person name="Foster-Nyarko E."/>
            <person name="Jarju S."/>
            <person name="Secka A."/>
            <person name="Antonio M."/>
            <person name="Oren A."/>
            <person name="Chaudhuri R.R."/>
            <person name="La Ragione R."/>
            <person name="Hildebrand F."/>
            <person name="Pallen M.J."/>
        </authorList>
    </citation>
    <scope>NUCLEOTIDE SEQUENCE</scope>
    <source>
        <strain evidence="1">ChiGjej6B6-14162</strain>
    </source>
</reference>
<comment type="caution">
    <text evidence="1">The sequence shown here is derived from an EMBL/GenBank/DDBJ whole genome shotgun (WGS) entry which is preliminary data.</text>
</comment>
<evidence type="ECO:0000313" key="1">
    <source>
        <dbReference type="EMBL" id="HIX74019.1"/>
    </source>
</evidence>
<dbReference type="PROSITE" id="PS51257">
    <property type="entry name" value="PROKAR_LIPOPROTEIN"/>
    <property type="match status" value="1"/>
</dbReference>
<reference evidence="1" key="2">
    <citation type="submission" date="2021-04" db="EMBL/GenBank/DDBJ databases">
        <authorList>
            <person name="Gilroy R."/>
        </authorList>
    </citation>
    <scope>NUCLEOTIDE SEQUENCE</scope>
    <source>
        <strain evidence="1">ChiGjej6B6-14162</strain>
    </source>
</reference>
<evidence type="ECO:0000313" key="2">
    <source>
        <dbReference type="Proteomes" id="UP000886740"/>
    </source>
</evidence>
<sequence>MRKSLFVLLTGVLTSCGSVNYFQIETYNPSEVTFPKTVNEILVVNHSVPQPANAGYRSQVLGEEEKAVYAEADSALYDACRSLGEAMMRSSFFSDVLIYNDTLRTDSLYYSDQKMTEEETRRVCEQTGADAVVALDRLIFRMDRDVVPFSGSYFMGKVNVQMRGVFRAYLPDRNQPLATVLVEDSVQFIESAESLRILNDYLPEPEEALRVSARYLGTKVSENFVPHWTQEDRWYYTSMSARWKEASAYASKGDWESAGQRWFSLYEKAKPGVRQAKLASNLALAAEMRGEFVKALEWATKSRAAFVKALGEEADESKLLLLYEKALGERVNANRKLNAQFGEE</sequence>